<dbReference type="EMBL" id="CAJNOM010000071">
    <property type="protein sequence ID" value="CAF0979668.1"/>
    <property type="molecule type" value="Genomic_DNA"/>
</dbReference>
<name>A0A814F902_9BILA</name>
<accession>A0A814F902</accession>
<comment type="caution">
    <text evidence="1">The sequence shown here is derived from an EMBL/GenBank/DDBJ whole genome shotgun (WGS) entry which is preliminary data.</text>
</comment>
<protein>
    <submittedName>
        <fullName evidence="1">Uncharacterized protein</fullName>
    </submittedName>
</protein>
<evidence type="ECO:0000313" key="1">
    <source>
        <dbReference type="EMBL" id="CAF0979668.1"/>
    </source>
</evidence>
<dbReference type="Proteomes" id="UP000663832">
    <property type="component" value="Unassembled WGS sequence"/>
</dbReference>
<organism evidence="1 2">
    <name type="scientific">Adineta steineri</name>
    <dbReference type="NCBI Taxonomy" id="433720"/>
    <lineage>
        <taxon>Eukaryota</taxon>
        <taxon>Metazoa</taxon>
        <taxon>Spiralia</taxon>
        <taxon>Gnathifera</taxon>
        <taxon>Rotifera</taxon>
        <taxon>Eurotatoria</taxon>
        <taxon>Bdelloidea</taxon>
        <taxon>Adinetida</taxon>
        <taxon>Adinetidae</taxon>
        <taxon>Adineta</taxon>
    </lineage>
</organism>
<dbReference type="OrthoDB" id="10357163at2759"/>
<gene>
    <name evidence="1" type="ORF">QVE165_LOCUS13791</name>
</gene>
<dbReference type="AlphaFoldDB" id="A0A814F902"/>
<sequence>MANPYQTPVVRIPGNIINLVNKVGEIEKRNYNGYIPSSNKIDWLQHKQDFHKIQFDEVLEIQRMLTHACNMIKLDDNEETINKGSLSKLMEEKEMTSKEQEEDEAVAQLLQLGDQYKNGLFKTKSAYIDEVKKLIDQVKK</sequence>
<reference evidence="1" key="1">
    <citation type="submission" date="2021-02" db="EMBL/GenBank/DDBJ databases">
        <authorList>
            <person name="Nowell W R."/>
        </authorList>
    </citation>
    <scope>NUCLEOTIDE SEQUENCE</scope>
</reference>
<proteinExistence type="predicted"/>
<keyword evidence="2" id="KW-1185">Reference proteome</keyword>
<evidence type="ECO:0000313" key="2">
    <source>
        <dbReference type="Proteomes" id="UP000663832"/>
    </source>
</evidence>